<dbReference type="PROSITE" id="PS50082">
    <property type="entry name" value="WD_REPEATS_2"/>
    <property type="match status" value="1"/>
</dbReference>
<name>F4H4W2_CELFA</name>
<dbReference type="InterPro" id="IPR024977">
    <property type="entry name" value="Apc4-like_WD40_dom"/>
</dbReference>
<gene>
    <name evidence="8" type="ordered locus">Celf_1307</name>
</gene>
<feature type="compositionally biased region" description="Pro residues" evidence="4">
    <location>
        <begin position="1028"/>
        <end position="1048"/>
    </location>
</feature>
<dbReference type="InterPro" id="IPR036322">
    <property type="entry name" value="WD40_repeat_dom_sf"/>
</dbReference>
<keyword evidence="2" id="KW-0677">Repeat</keyword>
<evidence type="ECO:0000259" key="6">
    <source>
        <dbReference type="Pfam" id="PF12894"/>
    </source>
</evidence>
<dbReference type="Proteomes" id="UP000008460">
    <property type="component" value="Chromosome"/>
</dbReference>
<dbReference type="InterPro" id="IPR001680">
    <property type="entry name" value="WD40_rpt"/>
</dbReference>
<dbReference type="SUPFAM" id="SSF50978">
    <property type="entry name" value="WD40 repeat-like"/>
    <property type="match status" value="1"/>
</dbReference>
<keyword evidence="9" id="KW-1185">Reference proteome</keyword>
<dbReference type="InterPro" id="IPR027417">
    <property type="entry name" value="P-loop_NTPase"/>
</dbReference>
<dbReference type="PROSITE" id="PS50294">
    <property type="entry name" value="WD_REPEATS_REGION"/>
    <property type="match status" value="1"/>
</dbReference>
<organism evidence="8 9">
    <name type="scientific">Cellulomonas fimi (strain ATCC 484 / DSM 20113 / JCM 1341 / CCUG 24087 / LMG 16345 / NBRC 15513 / NCIMB 8980 / NCTC 7547 / NRS-133)</name>
    <dbReference type="NCBI Taxonomy" id="590998"/>
    <lineage>
        <taxon>Bacteria</taxon>
        <taxon>Bacillati</taxon>
        <taxon>Actinomycetota</taxon>
        <taxon>Actinomycetes</taxon>
        <taxon>Micrococcales</taxon>
        <taxon>Cellulomonadaceae</taxon>
        <taxon>Cellulomonas</taxon>
    </lineage>
</organism>
<dbReference type="PROSITE" id="PS00678">
    <property type="entry name" value="WD_REPEATS_1"/>
    <property type="match status" value="1"/>
</dbReference>
<dbReference type="Pfam" id="PF20703">
    <property type="entry name" value="nSTAND1"/>
    <property type="match status" value="1"/>
</dbReference>
<keyword evidence="5" id="KW-0812">Transmembrane</keyword>
<dbReference type="RefSeq" id="WP_013770468.1">
    <property type="nucleotide sequence ID" value="NC_015514.1"/>
</dbReference>
<dbReference type="eggNOG" id="COG5563">
    <property type="taxonomic scope" value="Bacteria"/>
</dbReference>
<reference evidence="8 9" key="1">
    <citation type="submission" date="2011-04" db="EMBL/GenBank/DDBJ databases">
        <title>Complete sequence of Cellulomonas fimi ATCC 484.</title>
        <authorList>
            <consortium name="US DOE Joint Genome Institute"/>
            <person name="Lucas S."/>
            <person name="Han J."/>
            <person name="Lapidus A."/>
            <person name="Cheng J.-F."/>
            <person name="Goodwin L."/>
            <person name="Pitluck S."/>
            <person name="Peters L."/>
            <person name="Chertkov O."/>
            <person name="Detter J.C."/>
            <person name="Han C."/>
            <person name="Tapia R."/>
            <person name="Land M."/>
            <person name="Hauser L."/>
            <person name="Kyrpides N."/>
            <person name="Ivanova N."/>
            <person name="Ovchinnikova G."/>
            <person name="Pagani I."/>
            <person name="Mead D."/>
            <person name="Brumm P."/>
            <person name="Woyke T."/>
        </authorList>
    </citation>
    <scope>NUCLEOTIDE SEQUENCE [LARGE SCALE GENOMIC DNA]</scope>
    <source>
        <strain evidence="9">ATCC 484 / DSM 20113 / JCM 1341 / NBRC 15513 / NCIMB 8980 / NCTC 7547</strain>
    </source>
</reference>
<dbReference type="SUPFAM" id="SSF52540">
    <property type="entry name" value="P-loop containing nucleoside triphosphate hydrolases"/>
    <property type="match status" value="1"/>
</dbReference>
<evidence type="ECO:0000256" key="2">
    <source>
        <dbReference type="ARBA" id="ARBA00022737"/>
    </source>
</evidence>
<dbReference type="eggNOG" id="COG1674">
    <property type="taxonomic scope" value="Bacteria"/>
</dbReference>
<evidence type="ECO:0000256" key="5">
    <source>
        <dbReference type="SAM" id="Phobius"/>
    </source>
</evidence>
<evidence type="ECO:0000256" key="1">
    <source>
        <dbReference type="ARBA" id="ARBA00022574"/>
    </source>
</evidence>
<feature type="compositionally biased region" description="Low complexity" evidence="4">
    <location>
        <begin position="1017"/>
        <end position="1027"/>
    </location>
</feature>
<protein>
    <submittedName>
        <fullName evidence="8">WD40 repeat, subgroup</fullName>
    </submittedName>
</protein>
<dbReference type="KEGG" id="cfi:Celf_1307"/>
<dbReference type="STRING" id="590998.Celf_1307"/>
<feature type="repeat" description="WD" evidence="3">
    <location>
        <begin position="709"/>
        <end position="739"/>
    </location>
</feature>
<dbReference type="EMBL" id="CP002666">
    <property type="protein sequence ID" value="AEE45442.1"/>
    <property type="molecule type" value="Genomic_DNA"/>
</dbReference>
<dbReference type="InterPro" id="IPR011047">
    <property type="entry name" value="Quinoprotein_ADH-like_sf"/>
</dbReference>
<evidence type="ECO:0000256" key="3">
    <source>
        <dbReference type="PROSITE-ProRule" id="PRU00221"/>
    </source>
</evidence>
<dbReference type="HOGENOM" id="CLU_002352_0_2_11"/>
<proteinExistence type="predicted"/>
<evidence type="ECO:0000313" key="9">
    <source>
        <dbReference type="Proteomes" id="UP000008460"/>
    </source>
</evidence>
<feature type="domain" description="Anaphase-promoting complex subunit 4-like WD40" evidence="6">
    <location>
        <begin position="688"/>
        <end position="752"/>
    </location>
</feature>
<dbReference type="Gene3D" id="2.130.10.10">
    <property type="entry name" value="YVTN repeat-like/Quinoprotein amine dehydrogenase"/>
    <property type="match status" value="2"/>
</dbReference>
<dbReference type="SMART" id="SM00320">
    <property type="entry name" value="WD40"/>
    <property type="match status" value="6"/>
</dbReference>
<feature type="domain" description="Novel STAND NTPase 1" evidence="7">
    <location>
        <begin position="16"/>
        <end position="416"/>
    </location>
</feature>
<evidence type="ECO:0000259" key="7">
    <source>
        <dbReference type="Pfam" id="PF20703"/>
    </source>
</evidence>
<dbReference type="InterPro" id="IPR015943">
    <property type="entry name" value="WD40/YVTN_repeat-like_dom_sf"/>
</dbReference>
<dbReference type="PANTHER" id="PTHR19879:SF9">
    <property type="entry name" value="TRANSCRIPTION INITIATION FACTOR TFIID SUBUNIT 5"/>
    <property type="match status" value="1"/>
</dbReference>
<dbReference type="PANTHER" id="PTHR19879">
    <property type="entry name" value="TRANSCRIPTION INITIATION FACTOR TFIID"/>
    <property type="match status" value="1"/>
</dbReference>
<feature type="transmembrane region" description="Helical" evidence="5">
    <location>
        <begin position="468"/>
        <end position="488"/>
    </location>
</feature>
<accession>F4H4W2</accession>
<dbReference type="eggNOG" id="COG1520">
    <property type="taxonomic scope" value="Bacteria"/>
</dbReference>
<evidence type="ECO:0000313" key="8">
    <source>
        <dbReference type="EMBL" id="AEE45442.1"/>
    </source>
</evidence>
<dbReference type="InterPro" id="IPR019775">
    <property type="entry name" value="WD40_repeat_CS"/>
</dbReference>
<dbReference type="AlphaFoldDB" id="F4H4W2"/>
<keyword evidence="5" id="KW-0472">Membrane</keyword>
<evidence type="ECO:0000256" key="4">
    <source>
        <dbReference type="SAM" id="MobiDB-lite"/>
    </source>
</evidence>
<sequence length="1204" mass="127032">MGVAVTDVLPEVRAHPYVGPQAYRAGQPLYGRAVALDRLFNLVVAERVVLLHSPSGAGKSSLLNAALIPALDREGLEVLPVIRVSTPHVATMRPAPRNRYLMSTLLSLESDVPEEAQVPMDRLRDLTLAQYLRQRPDRDGVPGNEVLVFDQFEEVLSLDPTDDDVKREFFAQVGEALREHRLWAVFAIREDHLAALEPYLRVVPTRLRTRYRLDLLTAEEAYEAVVSPARDAGVEFRPEAAHALVDDLRQVRAQRLDGAVDVLGRYVEPVQLQLACTTIWDRRDPASTEITAADGVAGASVEQALTDYYDARVGAAARVTGVREDVIRDWFERRLVTPQGLRGQVLEGPLGSTERDAPVLRELDHLIRPETRRQATWYELSHDRFIEPVRRSNARWRAQHLTGFEQAAALWDENGRQRRLLLTGPHLDSARQDVAARRRVMQPHEQAFLEASLALDADRRRERRRRRWTQVLAVALAVLLVAAVALFGQTRRLLGRAQLDERQQRELFTAVSDLDQDAGSAARTAVDLARADLARDEALRDNTRDLLHLAATTTPVTAVLPADAPVLGAVQSAGGSRVLTVGATTADLWSRGEDPAGRPGFAHVGTVVAGEGEVVAFDVSRDGRTAAVVLDDGTVVVRHEAGAGADARVTRWPTPVGAVDLVVSADGARLATVGPGAAVTVWAVEAARRPDGHRVLDADVAGQEARTAAFRPDGRVLATADEDGVLRLWDLDAGRPVADVPTDGSEPALVRFGTDGTTIGTAGASGASVWDVATGTLLGSVTDAAAGSFAHGPDLSTVVAATRWGEVRSYDARTGARLGRAYLPGTDLGVAAVDEASPEQALVVPVGGRAALWQLQADVDPQQVDVSGGVAYRVRADGTVVRSSTADLADATAVVAPGPLWAFDADEAGGAVVTVTEDGAVQVWDTATGGLRHAEPPAALVDDASVAAGRLALVADDGVRAVDVASGTPLAAAPLPAGALAAVVELTPDGGAAVVGYREALPVPEPPDPRDRGSASPGLTADDGAPPGAAPPTAPPAAVPGTPPPPPTSGRERAEVGALVPLDGGDAVPLRMLVREADAPAAVAVAPDGAHATVATAQGDLAAFDLASGDLLWQRTLPHGRPLAVAFTPDGLLVVTGDRGVDVLDLTGDGALVAGIPANEYLDVATLDGRGGTVVVTLWGGAVVELPLEPDELVEHLDARLLDE</sequence>
<dbReference type="SUPFAM" id="SSF50998">
    <property type="entry name" value="Quinoprotein alcohol dehydrogenase-like"/>
    <property type="match status" value="1"/>
</dbReference>
<dbReference type="InterPro" id="IPR049052">
    <property type="entry name" value="nSTAND1"/>
</dbReference>
<keyword evidence="5" id="KW-1133">Transmembrane helix</keyword>
<dbReference type="Pfam" id="PF12894">
    <property type="entry name" value="ANAPC4_WD40"/>
    <property type="match status" value="1"/>
</dbReference>
<feature type="region of interest" description="Disordered" evidence="4">
    <location>
        <begin position="1000"/>
        <end position="1052"/>
    </location>
</feature>
<keyword evidence="1 3" id="KW-0853">WD repeat</keyword>